<sequence>MKDSRREFLKKAALLAGGAGMWNVLPASVYKAMAIHPDPGTTFLDAEHIVILMQENRSFDHCFGKLKGVRGFNDPRAIRLPNKNLVWLQSDKAGNTFAPFRFNIKDTKATWMRDIPHSWENQVDARNNGKYDGWIEAKRSSREEFRHIPMTMGFYDREDIPFYYAFADAFTVCDQHFCSSLTGTTTNRNYLWAGKTHGSPEEKPRVRNSELTYGKEVAWNTFPERLQDNGISWKVYQNEVSIDTLLEGEDVSWLANFTDNNLEWFSQFGVRFSPGHYEYMKYQSKELPKIIKDLEKKVKSTGDEEKERLQKELDDKRKQLVFIEQNLKKFNPNTFNKLSEREKELHQRAFAINNEDPDYHQTEIFEYDDEGETRATKIPKGDILYGFRKDVNTGNLPAVSWLVAPQKFSDHPSAPWYGAWYVSEVLEILTKNPEVWKKTIFILNYDENDGYFDHIPPFVPPKPGDESTGKMSAGLDATGEYVTLQQEQNHPGMKPENARESPVGLGYRVPLIVASPWSRGGWVNSEVCDITSTIMLMEKFLSHKTGKEIKETNISSWRRNVCGDLTSVFRPYNGEPLEKPEAVDLKEHVQTIYSAGFKDLPNNFKPLNDQETQQVNANPGSSPWMPKQEAGTKLACSLPYELYVDGSVRGSRKFGIDFRATKEIFGEKAKGAPFHVYAPGSYRQTAGGFSPVRTWSLAVKAGDHLAYEWPLEDFEGEFYHLQVYGPNGFYREFKGNKVGLSVSMESQKISGNLLTSNDHFRLKVKNPNFQPITLFVEDLSYKNGKTSTRVGPRMQENISIPTARSYGWYDFAVSMEEEPAFLRRYAGRIENGKAGRTDPLMGMEVDELKRKV</sequence>
<dbReference type="NCBIfam" id="TIGR03396">
    <property type="entry name" value="PC_PLC"/>
    <property type="match status" value="1"/>
</dbReference>
<dbReference type="InterPro" id="IPR007312">
    <property type="entry name" value="Phosphoesterase"/>
</dbReference>
<keyword evidence="7" id="KW-1185">Reference proteome</keyword>
<evidence type="ECO:0000256" key="2">
    <source>
        <dbReference type="ARBA" id="ARBA00012018"/>
    </source>
</evidence>
<evidence type="ECO:0000256" key="1">
    <source>
        <dbReference type="ARBA" id="ARBA00009717"/>
    </source>
</evidence>
<dbReference type="PANTHER" id="PTHR31956:SF1">
    <property type="entry name" value="NON-SPECIFIC PHOSPHOLIPASE C1"/>
    <property type="match status" value="1"/>
</dbReference>
<dbReference type="InterPro" id="IPR017767">
    <property type="entry name" value="PC-PLC"/>
</dbReference>
<dbReference type="InterPro" id="IPR008475">
    <property type="entry name" value="PLipase_C_C"/>
</dbReference>
<name>A0ABV9SZP7_9BACT</name>
<keyword evidence="3" id="KW-0378">Hydrolase</keyword>
<feature type="domain" description="Bacterial phospholipase C C-terminal" evidence="5">
    <location>
        <begin position="758"/>
        <end position="828"/>
    </location>
</feature>
<dbReference type="InterPro" id="IPR006311">
    <property type="entry name" value="TAT_signal"/>
</dbReference>
<dbReference type="Pfam" id="PF05506">
    <property type="entry name" value="PLipase_C_C"/>
    <property type="match status" value="2"/>
</dbReference>
<dbReference type="InterPro" id="IPR017850">
    <property type="entry name" value="Alkaline_phosphatase_core_sf"/>
</dbReference>
<dbReference type="PROSITE" id="PS51318">
    <property type="entry name" value="TAT"/>
    <property type="match status" value="1"/>
</dbReference>
<accession>A0ABV9SZP7</accession>
<dbReference type="Gene3D" id="3.40.720.10">
    <property type="entry name" value="Alkaline Phosphatase, subunit A"/>
    <property type="match status" value="2"/>
</dbReference>
<dbReference type="PANTHER" id="PTHR31956">
    <property type="entry name" value="NON-SPECIFIC PHOSPHOLIPASE C4-RELATED"/>
    <property type="match status" value="1"/>
</dbReference>
<comment type="caution">
    <text evidence="6">The sequence shown here is derived from an EMBL/GenBank/DDBJ whole genome shotgun (WGS) entry which is preliminary data.</text>
</comment>
<organism evidence="6 7">
    <name type="scientific">Negadavirga shengliensis</name>
    <dbReference type="NCBI Taxonomy" id="1389218"/>
    <lineage>
        <taxon>Bacteria</taxon>
        <taxon>Pseudomonadati</taxon>
        <taxon>Bacteroidota</taxon>
        <taxon>Cytophagia</taxon>
        <taxon>Cytophagales</taxon>
        <taxon>Cyclobacteriaceae</taxon>
        <taxon>Negadavirga</taxon>
    </lineage>
</organism>
<evidence type="ECO:0000313" key="7">
    <source>
        <dbReference type="Proteomes" id="UP001595818"/>
    </source>
</evidence>
<comment type="similarity">
    <text evidence="1">Belongs to the bacterial phospholipase C family.</text>
</comment>
<feature type="domain" description="Bacterial phospholipase C C-terminal" evidence="5">
    <location>
        <begin position="635"/>
        <end position="736"/>
    </location>
</feature>
<dbReference type="EC" id="3.1.4.3" evidence="2"/>
<evidence type="ECO:0000256" key="3">
    <source>
        <dbReference type="ARBA" id="ARBA00022801"/>
    </source>
</evidence>
<dbReference type="RefSeq" id="WP_377063796.1">
    <property type="nucleotide sequence ID" value="NZ_JBHSJJ010000004.1"/>
</dbReference>
<dbReference type="EMBL" id="JBHSJJ010000004">
    <property type="protein sequence ID" value="MFC4871897.1"/>
    <property type="molecule type" value="Genomic_DNA"/>
</dbReference>
<gene>
    <name evidence="6" type="ORF">ACFPFU_09380</name>
</gene>
<protein>
    <recommendedName>
        <fullName evidence="2">phospholipase C</fullName>
        <ecNumber evidence="2">3.1.4.3</ecNumber>
    </recommendedName>
</protein>
<dbReference type="Proteomes" id="UP001595818">
    <property type="component" value="Unassembled WGS sequence"/>
</dbReference>
<evidence type="ECO:0000259" key="5">
    <source>
        <dbReference type="Pfam" id="PF05506"/>
    </source>
</evidence>
<proteinExistence type="inferred from homology"/>
<evidence type="ECO:0000256" key="4">
    <source>
        <dbReference type="SAM" id="Coils"/>
    </source>
</evidence>
<keyword evidence="4" id="KW-0175">Coiled coil</keyword>
<feature type="coiled-coil region" evidence="4">
    <location>
        <begin position="299"/>
        <end position="326"/>
    </location>
</feature>
<evidence type="ECO:0000313" key="6">
    <source>
        <dbReference type="EMBL" id="MFC4871897.1"/>
    </source>
</evidence>
<reference evidence="7" key="1">
    <citation type="journal article" date="2019" name="Int. J. Syst. Evol. Microbiol.">
        <title>The Global Catalogue of Microorganisms (GCM) 10K type strain sequencing project: providing services to taxonomists for standard genome sequencing and annotation.</title>
        <authorList>
            <consortium name="The Broad Institute Genomics Platform"/>
            <consortium name="The Broad Institute Genome Sequencing Center for Infectious Disease"/>
            <person name="Wu L."/>
            <person name="Ma J."/>
        </authorList>
    </citation>
    <scope>NUCLEOTIDE SEQUENCE [LARGE SCALE GENOMIC DNA]</scope>
    <source>
        <strain evidence="7">CGMCC 4.7466</strain>
    </source>
</reference>
<dbReference type="Pfam" id="PF04185">
    <property type="entry name" value="Phosphoesterase"/>
    <property type="match status" value="2"/>
</dbReference>